<feature type="transmembrane region" description="Helical" evidence="1">
    <location>
        <begin position="21"/>
        <end position="44"/>
    </location>
</feature>
<organism evidence="2 3">
    <name type="scientific">Solanum verrucosum</name>
    <dbReference type="NCBI Taxonomy" id="315347"/>
    <lineage>
        <taxon>Eukaryota</taxon>
        <taxon>Viridiplantae</taxon>
        <taxon>Streptophyta</taxon>
        <taxon>Embryophyta</taxon>
        <taxon>Tracheophyta</taxon>
        <taxon>Spermatophyta</taxon>
        <taxon>Magnoliopsida</taxon>
        <taxon>eudicotyledons</taxon>
        <taxon>Gunneridae</taxon>
        <taxon>Pentapetalae</taxon>
        <taxon>asterids</taxon>
        <taxon>lamiids</taxon>
        <taxon>Solanales</taxon>
        <taxon>Solanaceae</taxon>
        <taxon>Solanoideae</taxon>
        <taxon>Solaneae</taxon>
        <taxon>Solanum</taxon>
    </lineage>
</organism>
<name>A0AAF0R015_SOLVR</name>
<evidence type="ECO:0000313" key="3">
    <source>
        <dbReference type="Proteomes" id="UP001234989"/>
    </source>
</evidence>
<keyword evidence="1" id="KW-1133">Transmembrane helix</keyword>
<gene>
    <name evidence="2" type="ORF">MTR67_026176</name>
</gene>
<reference evidence="2" key="1">
    <citation type="submission" date="2023-08" db="EMBL/GenBank/DDBJ databases">
        <title>A de novo genome assembly of Solanum verrucosum Schlechtendal, a Mexican diploid species geographically isolated from the other diploid A-genome species in potato relatives.</title>
        <authorList>
            <person name="Hosaka K."/>
        </authorList>
    </citation>
    <scope>NUCLEOTIDE SEQUENCE</scope>
    <source>
        <tissue evidence="2">Young leaves</tissue>
    </source>
</reference>
<dbReference type="Proteomes" id="UP001234989">
    <property type="component" value="Chromosome 6"/>
</dbReference>
<evidence type="ECO:0000313" key="2">
    <source>
        <dbReference type="EMBL" id="WMV32791.1"/>
    </source>
</evidence>
<keyword evidence="3" id="KW-1185">Reference proteome</keyword>
<dbReference type="AlphaFoldDB" id="A0AAF0R015"/>
<accession>A0AAF0R015</accession>
<dbReference type="EMBL" id="CP133617">
    <property type="protein sequence ID" value="WMV32791.1"/>
    <property type="molecule type" value="Genomic_DNA"/>
</dbReference>
<proteinExistence type="predicted"/>
<keyword evidence="1" id="KW-0472">Membrane</keyword>
<protein>
    <submittedName>
        <fullName evidence="2">Uncharacterized protein</fullName>
    </submittedName>
</protein>
<keyword evidence="1" id="KW-0812">Transmembrane</keyword>
<sequence>MFKKSVLRWIISRNSRSTRRFALWCSSSPSCTIFWHCCALGHWATLYCFTKLLGNVLTTLLFC</sequence>
<evidence type="ECO:0000256" key="1">
    <source>
        <dbReference type="SAM" id="Phobius"/>
    </source>
</evidence>